<dbReference type="EMBL" id="AP025730">
    <property type="protein sequence ID" value="BDI03055.1"/>
    <property type="molecule type" value="Genomic_DNA"/>
</dbReference>
<dbReference type="SUPFAM" id="SSF53213">
    <property type="entry name" value="LigB-like"/>
    <property type="match status" value="1"/>
</dbReference>
<keyword evidence="2" id="KW-1185">Reference proteome</keyword>
<gene>
    <name evidence="1" type="ORF">CATMQ487_00250</name>
</gene>
<protein>
    <recommendedName>
        <fullName evidence="3">Extradiol ring-cleavage dioxygenase</fullName>
    </recommendedName>
</protein>
<accession>A0ABM7YFW4</accession>
<evidence type="ECO:0000313" key="1">
    <source>
        <dbReference type="EMBL" id="BDI03055.1"/>
    </source>
</evidence>
<sequence>MADILGLGLSHYPPLSGFDENMAGILRGRLADPDIPAHAKDPANWPAAMRAEWGDDQGRAAAARHREAMLVGCRKVRQALDEFNPDFVLIWGDDQYENFKEDIIPAFCVQAYDDMTVHPWRHASASAMFDAKTKDAYGGGKPNVWQETADTSMLLRGHPQAARHLAEELLLNEFDIAYSYKPLHHPGLAHAFLNAVLYLDYDRRGFPYPVVPVQVNCYGRAVVSYKGFASPWADRGRPLDPPSPTPRRCMRFGAEIARILRASPWRVAVVASSSWSHAFLVDKTFRIQPDVAADRRLYEALVAGDYAFWENYTLPQLEDSAQQEVLNWFALVGAMKALGLKLEWSDFVETWVFNSSKVAAIAR</sequence>
<name>A0ABM7YFW4_9BURK</name>
<organism evidence="1 2">
    <name type="scientific">Sphaerotilus microaerophilus</name>
    <dbReference type="NCBI Taxonomy" id="2914710"/>
    <lineage>
        <taxon>Bacteria</taxon>
        <taxon>Pseudomonadati</taxon>
        <taxon>Pseudomonadota</taxon>
        <taxon>Betaproteobacteria</taxon>
        <taxon>Burkholderiales</taxon>
        <taxon>Sphaerotilaceae</taxon>
        <taxon>Sphaerotilus</taxon>
    </lineage>
</organism>
<proteinExistence type="predicted"/>
<dbReference type="RefSeq" id="WP_251971381.1">
    <property type="nucleotide sequence ID" value="NZ_AP025730.1"/>
</dbReference>
<reference evidence="1" key="1">
    <citation type="submission" date="2022-04" db="EMBL/GenBank/DDBJ databases">
        <title>Whole genome sequence of Sphaerotilus sp. FB-5.</title>
        <authorList>
            <person name="Takeda M."/>
            <person name="Narihara S."/>
            <person name="Akimoto M."/>
            <person name="Akimoto R."/>
            <person name="Nishiyashiki S."/>
            <person name="Murakami T."/>
        </authorList>
    </citation>
    <scope>NUCLEOTIDE SEQUENCE</scope>
    <source>
        <strain evidence="1">FB-5</strain>
    </source>
</reference>
<dbReference type="Gene3D" id="3.40.830.10">
    <property type="entry name" value="LigB-like"/>
    <property type="match status" value="1"/>
</dbReference>
<evidence type="ECO:0000313" key="2">
    <source>
        <dbReference type="Proteomes" id="UP001057498"/>
    </source>
</evidence>
<evidence type="ECO:0008006" key="3">
    <source>
        <dbReference type="Google" id="ProtNLM"/>
    </source>
</evidence>
<dbReference type="Proteomes" id="UP001057498">
    <property type="component" value="Chromosome"/>
</dbReference>